<dbReference type="SUPFAM" id="SSF88659">
    <property type="entry name" value="Sigma3 and sigma4 domains of RNA polymerase sigma factors"/>
    <property type="match status" value="1"/>
</dbReference>
<protein>
    <submittedName>
        <fullName evidence="7">Sigma-70 family RNA polymerase sigma factor</fullName>
    </submittedName>
</protein>
<dbReference type="GO" id="GO:0003677">
    <property type="term" value="F:DNA binding"/>
    <property type="evidence" value="ECO:0007669"/>
    <property type="project" value="InterPro"/>
</dbReference>
<dbReference type="Proteomes" id="UP001165393">
    <property type="component" value="Unassembled WGS sequence"/>
</dbReference>
<keyword evidence="4" id="KW-0804">Transcription</keyword>
<name>A0AA41W845_9GAMM</name>
<evidence type="ECO:0000256" key="3">
    <source>
        <dbReference type="ARBA" id="ARBA00023082"/>
    </source>
</evidence>
<evidence type="ECO:0000259" key="6">
    <source>
        <dbReference type="Pfam" id="PF08281"/>
    </source>
</evidence>
<evidence type="ECO:0000259" key="5">
    <source>
        <dbReference type="Pfam" id="PF04542"/>
    </source>
</evidence>
<dbReference type="PANTHER" id="PTHR43133">
    <property type="entry name" value="RNA POLYMERASE ECF-TYPE SIGMA FACTO"/>
    <property type="match status" value="1"/>
</dbReference>
<dbReference type="InterPro" id="IPR013324">
    <property type="entry name" value="RNA_pol_sigma_r3/r4-like"/>
</dbReference>
<keyword evidence="3" id="KW-0731">Sigma factor</keyword>
<keyword evidence="8" id="KW-1185">Reference proteome</keyword>
<keyword evidence="2" id="KW-0805">Transcription regulation</keyword>
<evidence type="ECO:0000256" key="2">
    <source>
        <dbReference type="ARBA" id="ARBA00023015"/>
    </source>
</evidence>
<dbReference type="Gene3D" id="1.10.1740.10">
    <property type="match status" value="1"/>
</dbReference>
<dbReference type="InterPro" id="IPR036388">
    <property type="entry name" value="WH-like_DNA-bd_sf"/>
</dbReference>
<dbReference type="InterPro" id="IPR039425">
    <property type="entry name" value="RNA_pol_sigma-70-like"/>
</dbReference>
<feature type="domain" description="RNA polymerase sigma-70 region 2" evidence="5">
    <location>
        <begin position="42"/>
        <end position="103"/>
    </location>
</feature>
<proteinExistence type="inferred from homology"/>
<reference evidence="7 8" key="1">
    <citation type="journal article" date="2013" name="Antonie Van Leeuwenhoek">
        <title>Echinimonas agarilytica gen. nov., sp. nov., a new gammaproteobacterium isolated from the sea urchin Strongylocentrotus intermedius.</title>
        <authorList>
            <person name="Nedashkovskaya O.I."/>
            <person name="Stenkova A.M."/>
            <person name="Zhukova N.V."/>
            <person name="Van Trappen S."/>
            <person name="Lee J.S."/>
            <person name="Kim S.B."/>
        </authorList>
    </citation>
    <scope>NUCLEOTIDE SEQUENCE [LARGE SCALE GENOMIC DNA]</scope>
    <source>
        <strain evidence="7 8">KMM 6351</strain>
    </source>
</reference>
<evidence type="ECO:0000256" key="4">
    <source>
        <dbReference type="ARBA" id="ARBA00023163"/>
    </source>
</evidence>
<dbReference type="NCBIfam" id="TIGR02937">
    <property type="entry name" value="sigma70-ECF"/>
    <property type="match status" value="1"/>
</dbReference>
<dbReference type="EMBL" id="JAMQGP010000006">
    <property type="protein sequence ID" value="MCM2680596.1"/>
    <property type="molecule type" value="Genomic_DNA"/>
</dbReference>
<gene>
    <name evidence="7" type="ORF">NAF29_13085</name>
</gene>
<organism evidence="7 8">
    <name type="scientific">Echinimonas agarilytica</name>
    <dbReference type="NCBI Taxonomy" id="1215918"/>
    <lineage>
        <taxon>Bacteria</taxon>
        <taxon>Pseudomonadati</taxon>
        <taxon>Pseudomonadota</taxon>
        <taxon>Gammaproteobacteria</taxon>
        <taxon>Alteromonadales</taxon>
        <taxon>Echinimonadaceae</taxon>
        <taxon>Echinimonas</taxon>
    </lineage>
</organism>
<dbReference type="PANTHER" id="PTHR43133:SF46">
    <property type="entry name" value="RNA POLYMERASE SIGMA-70 FACTOR ECF SUBFAMILY"/>
    <property type="match status" value="1"/>
</dbReference>
<dbReference type="GO" id="GO:0006352">
    <property type="term" value="P:DNA-templated transcription initiation"/>
    <property type="evidence" value="ECO:0007669"/>
    <property type="project" value="InterPro"/>
</dbReference>
<dbReference type="AlphaFoldDB" id="A0AA41W845"/>
<dbReference type="InterPro" id="IPR013249">
    <property type="entry name" value="RNA_pol_sigma70_r4_t2"/>
</dbReference>
<dbReference type="Pfam" id="PF08281">
    <property type="entry name" value="Sigma70_r4_2"/>
    <property type="match status" value="1"/>
</dbReference>
<accession>A0AA41W845</accession>
<evidence type="ECO:0000256" key="1">
    <source>
        <dbReference type="ARBA" id="ARBA00010641"/>
    </source>
</evidence>
<dbReference type="RefSeq" id="WP_251262063.1">
    <property type="nucleotide sequence ID" value="NZ_JAMQGP010000006.1"/>
</dbReference>
<dbReference type="InterPro" id="IPR014284">
    <property type="entry name" value="RNA_pol_sigma-70_dom"/>
</dbReference>
<comment type="similarity">
    <text evidence="1">Belongs to the sigma-70 factor family. ECF subfamily.</text>
</comment>
<dbReference type="GO" id="GO:0016987">
    <property type="term" value="F:sigma factor activity"/>
    <property type="evidence" value="ECO:0007669"/>
    <property type="project" value="UniProtKB-KW"/>
</dbReference>
<feature type="domain" description="RNA polymerase sigma factor 70 region 4 type 2" evidence="6">
    <location>
        <begin position="135"/>
        <end position="178"/>
    </location>
</feature>
<sequence length="188" mass="21688">MSNQGQLIEAHERFTDTELIHLIEASRAGDKAAYRQLYDISVGQVYGLALRLIGDRNMAEDATQEVFIQLWNKLDNYAGDAKFSTWLHRVTANITVSYMRRQKSWWQRTFSIENSEAMQLPAQSDLQQVNFEAHVASLPERARMVFVLHAIEGYRHEDVAEMLNMAVGTSKAQYHRAKHLLKERLGHE</sequence>
<dbReference type="InterPro" id="IPR007627">
    <property type="entry name" value="RNA_pol_sigma70_r2"/>
</dbReference>
<evidence type="ECO:0000313" key="7">
    <source>
        <dbReference type="EMBL" id="MCM2680596.1"/>
    </source>
</evidence>
<evidence type="ECO:0000313" key="8">
    <source>
        <dbReference type="Proteomes" id="UP001165393"/>
    </source>
</evidence>
<dbReference type="Pfam" id="PF04542">
    <property type="entry name" value="Sigma70_r2"/>
    <property type="match status" value="1"/>
</dbReference>
<dbReference type="Gene3D" id="1.10.10.10">
    <property type="entry name" value="Winged helix-like DNA-binding domain superfamily/Winged helix DNA-binding domain"/>
    <property type="match status" value="1"/>
</dbReference>
<comment type="caution">
    <text evidence="7">The sequence shown here is derived from an EMBL/GenBank/DDBJ whole genome shotgun (WGS) entry which is preliminary data.</text>
</comment>
<dbReference type="InterPro" id="IPR013325">
    <property type="entry name" value="RNA_pol_sigma_r2"/>
</dbReference>
<dbReference type="SUPFAM" id="SSF88946">
    <property type="entry name" value="Sigma2 domain of RNA polymerase sigma factors"/>
    <property type="match status" value="1"/>
</dbReference>